<evidence type="ECO:0000313" key="6">
    <source>
        <dbReference type="EMBL" id="CAG9856119.1"/>
    </source>
</evidence>
<evidence type="ECO:0000256" key="5">
    <source>
        <dbReference type="RuleBase" id="RU362059"/>
    </source>
</evidence>
<accession>A0A9N9XKN1</accession>
<dbReference type="PANTHER" id="PTHR48043">
    <property type="entry name" value="EG:EG0003.4 PROTEIN-RELATED"/>
    <property type="match status" value="1"/>
</dbReference>
<dbReference type="InterPro" id="IPR002213">
    <property type="entry name" value="UDP_glucos_trans"/>
</dbReference>
<protein>
    <recommendedName>
        <fullName evidence="5">UDP-glucuronosyltransferase</fullName>
        <ecNumber evidence="5">2.4.1.17</ecNumber>
    </recommendedName>
</protein>
<gene>
    <name evidence="6" type="ORF">PHYEVI_LOCUS2545</name>
</gene>
<dbReference type="PANTHER" id="PTHR48043:SF159">
    <property type="entry name" value="EG:EG0003.4 PROTEIN-RELATED"/>
    <property type="match status" value="1"/>
</dbReference>
<organism evidence="6 7">
    <name type="scientific">Phyllotreta striolata</name>
    <name type="common">Striped flea beetle</name>
    <name type="synonym">Crioceris striolata</name>
    <dbReference type="NCBI Taxonomy" id="444603"/>
    <lineage>
        <taxon>Eukaryota</taxon>
        <taxon>Metazoa</taxon>
        <taxon>Ecdysozoa</taxon>
        <taxon>Arthropoda</taxon>
        <taxon>Hexapoda</taxon>
        <taxon>Insecta</taxon>
        <taxon>Pterygota</taxon>
        <taxon>Neoptera</taxon>
        <taxon>Endopterygota</taxon>
        <taxon>Coleoptera</taxon>
        <taxon>Polyphaga</taxon>
        <taxon>Cucujiformia</taxon>
        <taxon>Chrysomeloidea</taxon>
        <taxon>Chrysomelidae</taxon>
        <taxon>Galerucinae</taxon>
        <taxon>Alticini</taxon>
        <taxon>Phyllotreta</taxon>
    </lineage>
</organism>
<dbReference type="EMBL" id="OU900104">
    <property type="protein sequence ID" value="CAG9856119.1"/>
    <property type="molecule type" value="Genomic_DNA"/>
</dbReference>
<comment type="similarity">
    <text evidence="1 4">Belongs to the UDP-glycosyltransferase family.</text>
</comment>
<comment type="catalytic activity">
    <reaction evidence="5">
        <text>glucuronate acceptor + UDP-alpha-D-glucuronate = acceptor beta-D-glucuronoside + UDP + H(+)</text>
        <dbReference type="Rhea" id="RHEA:21032"/>
        <dbReference type="ChEBI" id="CHEBI:15378"/>
        <dbReference type="ChEBI" id="CHEBI:58052"/>
        <dbReference type="ChEBI" id="CHEBI:58223"/>
        <dbReference type="ChEBI" id="CHEBI:132367"/>
        <dbReference type="ChEBI" id="CHEBI:132368"/>
        <dbReference type="EC" id="2.4.1.17"/>
    </reaction>
</comment>
<evidence type="ECO:0000256" key="3">
    <source>
        <dbReference type="ARBA" id="ARBA00022679"/>
    </source>
</evidence>
<keyword evidence="2 4" id="KW-0328">Glycosyltransferase</keyword>
<feature type="chain" id="PRO_5040528747" description="UDP-glucuronosyltransferase" evidence="5">
    <location>
        <begin position="25"/>
        <end position="532"/>
    </location>
</feature>
<keyword evidence="7" id="KW-1185">Reference proteome</keyword>
<keyword evidence="5" id="KW-0812">Transmembrane</keyword>
<keyword evidence="5" id="KW-1133">Transmembrane helix</keyword>
<dbReference type="Proteomes" id="UP001153712">
    <property type="component" value="Chromosome 11"/>
</dbReference>
<dbReference type="Gene3D" id="3.40.50.2000">
    <property type="entry name" value="Glycogen Phosphorylase B"/>
    <property type="match status" value="2"/>
</dbReference>
<evidence type="ECO:0000256" key="2">
    <source>
        <dbReference type="ARBA" id="ARBA00022676"/>
    </source>
</evidence>
<dbReference type="SUPFAM" id="SSF53756">
    <property type="entry name" value="UDP-Glycosyltransferase/glycogen phosphorylase"/>
    <property type="match status" value="1"/>
</dbReference>
<dbReference type="GO" id="GO:0015020">
    <property type="term" value="F:glucuronosyltransferase activity"/>
    <property type="evidence" value="ECO:0007669"/>
    <property type="project" value="UniProtKB-EC"/>
</dbReference>
<dbReference type="GO" id="GO:0016020">
    <property type="term" value="C:membrane"/>
    <property type="evidence" value="ECO:0007669"/>
    <property type="project" value="UniProtKB-SubCell"/>
</dbReference>
<keyword evidence="5" id="KW-0732">Signal</keyword>
<dbReference type="PROSITE" id="PS00375">
    <property type="entry name" value="UDPGT"/>
    <property type="match status" value="1"/>
</dbReference>
<dbReference type="InterPro" id="IPR035595">
    <property type="entry name" value="UDP_glycos_trans_CS"/>
</dbReference>
<sequence length="532" mass="60913">MRPIPVVALLFQFVLHHLPDLGDAARILAVIPSASRSHHVPFQPLWRTLASRGHRLTVITTDPVRDPAASNLTEVDISHCYRIYDEHRVTELFVDETKSFGEIAAVLRVTFEECHDYILSLEEVQRFIHDDSVEFDLVMVEAQLPTMLAFAWRFRCPSIGIASLEPAMQIHDSLGNLVHPVVNPDPNLNIEDDARMGFWDRLKSAAYVMVYKLFVYNRSYPNYHAQMKRYFGNDLPDLRELQDNISMLFVGTHPLFHNMKLSNLNTISVGGGMHISPPKALPLDLQKFLDEAERGVIYFSLGSNVKANLLTESFKKAITGAFAEIPYKVLLKMDDVLVDASENVLVRKWMPQQDILRHKNVKLFITQGGLQSLQESVVNGIPLIGIPFFGDQITNVNKMVKKGYGLKINRRTITKDILVSAIKEVMDNPKYRETAELMGEIFRDEEIPSLQRAVYWTEYVIRHKGAKHLRSPSLGMPAWKFYMLDVLGFLFVTCLLVLMVFYYCVKMFCRLVRRLCCNGGRPRSNRSKIKRN</sequence>
<name>A0A9N9XKN1_PHYSR</name>
<dbReference type="EC" id="2.4.1.17" evidence="5"/>
<evidence type="ECO:0000313" key="7">
    <source>
        <dbReference type="Proteomes" id="UP001153712"/>
    </source>
</evidence>
<dbReference type="AlphaFoldDB" id="A0A9N9XKN1"/>
<dbReference type="FunFam" id="3.40.50.2000:FF:000050">
    <property type="entry name" value="UDP-glucuronosyltransferase"/>
    <property type="match status" value="1"/>
</dbReference>
<keyword evidence="5" id="KW-0472">Membrane</keyword>
<dbReference type="InterPro" id="IPR050271">
    <property type="entry name" value="UDP-glycosyltransferase"/>
</dbReference>
<evidence type="ECO:0000256" key="1">
    <source>
        <dbReference type="ARBA" id="ARBA00009995"/>
    </source>
</evidence>
<feature type="transmembrane region" description="Helical" evidence="5">
    <location>
        <begin position="481"/>
        <end position="505"/>
    </location>
</feature>
<evidence type="ECO:0000256" key="4">
    <source>
        <dbReference type="RuleBase" id="RU003718"/>
    </source>
</evidence>
<keyword evidence="3 4" id="KW-0808">Transferase</keyword>
<reference evidence="6" key="1">
    <citation type="submission" date="2022-01" db="EMBL/GenBank/DDBJ databases">
        <authorList>
            <person name="King R."/>
        </authorList>
    </citation>
    <scope>NUCLEOTIDE SEQUENCE</scope>
</reference>
<dbReference type="Pfam" id="PF00201">
    <property type="entry name" value="UDPGT"/>
    <property type="match status" value="1"/>
</dbReference>
<dbReference type="CDD" id="cd03784">
    <property type="entry name" value="GT1_Gtf-like"/>
    <property type="match status" value="1"/>
</dbReference>
<feature type="signal peptide" evidence="5">
    <location>
        <begin position="1"/>
        <end position="24"/>
    </location>
</feature>
<comment type="subcellular location">
    <subcellularLocation>
        <location evidence="5">Membrane</location>
        <topology evidence="5">Single-pass membrane protein</topology>
    </subcellularLocation>
</comment>
<proteinExistence type="inferred from homology"/>
<dbReference type="OrthoDB" id="5835829at2759"/>